<evidence type="ECO:0000256" key="1">
    <source>
        <dbReference type="ARBA" id="ARBA00004651"/>
    </source>
</evidence>
<keyword evidence="2 5" id="KW-0812">Transmembrane</keyword>
<feature type="transmembrane region" description="Helical" evidence="5">
    <location>
        <begin position="135"/>
        <end position="156"/>
    </location>
</feature>
<dbReference type="Proteomes" id="UP000029015">
    <property type="component" value="Unassembled WGS sequence"/>
</dbReference>
<dbReference type="SUPFAM" id="SSF103473">
    <property type="entry name" value="MFS general substrate transporter"/>
    <property type="match status" value="1"/>
</dbReference>
<dbReference type="OrthoDB" id="9781469at2"/>
<protein>
    <submittedName>
        <fullName evidence="7">Putative efflux transporter</fullName>
    </submittedName>
</protein>
<evidence type="ECO:0000256" key="2">
    <source>
        <dbReference type="ARBA" id="ARBA00022692"/>
    </source>
</evidence>
<dbReference type="PROSITE" id="PS50850">
    <property type="entry name" value="MFS"/>
    <property type="match status" value="1"/>
</dbReference>
<dbReference type="Gene3D" id="1.20.1250.20">
    <property type="entry name" value="MFS general substrate transporter like domains"/>
    <property type="match status" value="1"/>
</dbReference>
<dbReference type="GO" id="GO:0022857">
    <property type="term" value="F:transmembrane transporter activity"/>
    <property type="evidence" value="ECO:0007669"/>
    <property type="project" value="InterPro"/>
</dbReference>
<proteinExistence type="predicted"/>
<feature type="transmembrane region" description="Helical" evidence="5">
    <location>
        <begin position="208"/>
        <end position="228"/>
    </location>
</feature>
<dbReference type="InterPro" id="IPR020846">
    <property type="entry name" value="MFS_dom"/>
</dbReference>
<comment type="caution">
    <text evidence="7">The sequence shown here is derived from an EMBL/GenBank/DDBJ whole genome shotgun (WGS) entry which is preliminary data.</text>
</comment>
<evidence type="ECO:0000256" key="3">
    <source>
        <dbReference type="ARBA" id="ARBA00022989"/>
    </source>
</evidence>
<gene>
    <name evidence="7" type="ORF">BACT_0642</name>
</gene>
<accession>A0A086Z091</accession>
<evidence type="ECO:0000313" key="8">
    <source>
        <dbReference type="Proteomes" id="UP000029015"/>
    </source>
</evidence>
<organism evidence="7 8">
    <name type="scientific">Bifidobacterium actinocoloniiforme DSM 22766</name>
    <dbReference type="NCBI Taxonomy" id="1437605"/>
    <lineage>
        <taxon>Bacteria</taxon>
        <taxon>Bacillati</taxon>
        <taxon>Actinomycetota</taxon>
        <taxon>Actinomycetes</taxon>
        <taxon>Bifidobacteriales</taxon>
        <taxon>Bifidobacteriaceae</taxon>
        <taxon>Bifidobacterium</taxon>
    </lineage>
</organism>
<sequence length="233" mass="24498">MGVIGLCLLLVMACGVLFIWRERQLAADIMPFLPIGLLKRPAYSLTLLLGALGGMLFSLFVYIPTYVHVVFGMPVRRAGMVMVGVGLGSIIGSWLGGLLVDNKGKRFTLVVSSLLIGVVSILITFTLTSLPMFRVLSLALGIGLGAMMSSPLQVIAGNMADSANRMRAMGGLSATKKIGTAIAPLIFATAIEVGKSGGQAGLPSFRNMFMVAAVIALLAVLITLFIPLKAKDE</sequence>
<evidence type="ECO:0000256" key="4">
    <source>
        <dbReference type="ARBA" id="ARBA00023136"/>
    </source>
</evidence>
<feature type="transmembrane region" description="Helical" evidence="5">
    <location>
        <begin position="107"/>
        <end position="128"/>
    </location>
</feature>
<feature type="transmembrane region" description="Helical" evidence="5">
    <location>
        <begin position="75"/>
        <end position="95"/>
    </location>
</feature>
<feature type="domain" description="Major facilitator superfamily (MFS) profile" evidence="6">
    <location>
        <begin position="42"/>
        <end position="233"/>
    </location>
</feature>
<comment type="subcellular location">
    <subcellularLocation>
        <location evidence="1">Cell membrane</location>
        <topology evidence="1">Multi-pass membrane protein</topology>
    </subcellularLocation>
</comment>
<dbReference type="eggNOG" id="COG2814">
    <property type="taxonomic scope" value="Bacteria"/>
</dbReference>
<keyword evidence="3 5" id="KW-1133">Transmembrane helix</keyword>
<dbReference type="InterPro" id="IPR011701">
    <property type="entry name" value="MFS"/>
</dbReference>
<evidence type="ECO:0000259" key="6">
    <source>
        <dbReference type="PROSITE" id="PS50850"/>
    </source>
</evidence>
<dbReference type="InterPro" id="IPR036259">
    <property type="entry name" value="MFS_trans_sf"/>
</dbReference>
<dbReference type="AlphaFoldDB" id="A0A086Z091"/>
<dbReference type="PANTHER" id="PTHR23501">
    <property type="entry name" value="MAJOR FACILITATOR SUPERFAMILY"/>
    <property type="match status" value="1"/>
</dbReference>
<evidence type="ECO:0000256" key="5">
    <source>
        <dbReference type="SAM" id="Phobius"/>
    </source>
</evidence>
<keyword evidence="4 5" id="KW-0472">Membrane</keyword>
<name>A0A086Z091_9BIFI</name>
<keyword evidence="8" id="KW-1185">Reference proteome</keyword>
<reference evidence="7 8" key="1">
    <citation type="submission" date="2014-03" db="EMBL/GenBank/DDBJ databases">
        <title>Genomics of Bifidobacteria.</title>
        <authorList>
            <person name="Ventura M."/>
            <person name="Milani C."/>
            <person name="Lugli G.A."/>
        </authorList>
    </citation>
    <scope>NUCLEOTIDE SEQUENCE [LARGE SCALE GENOMIC DNA]</scope>
    <source>
        <strain evidence="7 8">DSM 22766</strain>
    </source>
</reference>
<evidence type="ECO:0000313" key="7">
    <source>
        <dbReference type="EMBL" id="KFI39941.1"/>
    </source>
</evidence>
<dbReference type="GO" id="GO:0005886">
    <property type="term" value="C:plasma membrane"/>
    <property type="evidence" value="ECO:0007669"/>
    <property type="project" value="UniProtKB-SubCell"/>
</dbReference>
<dbReference type="EMBL" id="JGYK01000001">
    <property type="protein sequence ID" value="KFI39941.1"/>
    <property type="molecule type" value="Genomic_DNA"/>
</dbReference>
<feature type="transmembrane region" description="Helical" evidence="5">
    <location>
        <begin position="42"/>
        <end position="63"/>
    </location>
</feature>
<dbReference type="Pfam" id="PF07690">
    <property type="entry name" value="MFS_1"/>
    <property type="match status" value="1"/>
</dbReference>
<dbReference type="PANTHER" id="PTHR23501:SF190">
    <property type="entry name" value="MAJOR FACILITATOR SUPERFAMILY MFS_1"/>
    <property type="match status" value="1"/>
</dbReference>